<dbReference type="EMBL" id="AMWJ02000002">
    <property type="protein sequence ID" value="NNJ17007.1"/>
    <property type="molecule type" value="Genomic_DNA"/>
</dbReference>
<dbReference type="AlphaFoldDB" id="L1M1B1"/>
<dbReference type="Gene3D" id="3.30.1300.90">
    <property type="entry name" value="PilM protein, N-terminal domain"/>
    <property type="match status" value="1"/>
</dbReference>
<dbReference type="InterPro" id="IPR041884">
    <property type="entry name" value="PilM_C-ter"/>
</dbReference>
<comment type="caution">
    <text evidence="1">The sequence shown here is derived from an EMBL/GenBank/DDBJ whole genome shotgun (WGS) entry which is preliminary data.</text>
</comment>
<proteinExistence type="predicted"/>
<dbReference type="InterPro" id="IPR009987">
    <property type="entry name" value="IM_PilM"/>
</dbReference>
<dbReference type="eggNOG" id="ENOG5033GAT">
    <property type="taxonomic scope" value="Bacteria"/>
</dbReference>
<evidence type="ECO:0000313" key="1">
    <source>
        <dbReference type="EMBL" id="NNJ17007.1"/>
    </source>
</evidence>
<sequence>MSLQWIVLTFLLLAVGVIDHYKDQSAHDADSATIDAVCRGLLVYRSAAAEFAKDNPSFTGYPDEDDLNLPGWYSKPTGVAAFIAAGQSFTYYTGHAAAGLPAELVRATRSVSVGVNRSGILVSPSTGQTGISIPASVPEGAVVAVN</sequence>
<keyword evidence="2" id="KW-1185">Reference proteome</keyword>
<dbReference type="Pfam" id="PF07419">
    <property type="entry name" value="PilM"/>
    <property type="match status" value="1"/>
</dbReference>
<dbReference type="OrthoDB" id="9110409at2"/>
<dbReference type="InterPro" id="IPR041883">
    <property type="entry name" value="PilM_N-ter"/>
</dbReference>
<name>L1M1B1_9PSED</name>
<gene>
    <name evidence="1" type="primary">pilM</name>
    <name evidence="1" type="ORF">CSV86_018290</name>
</gene>
<accession>L1M1B1</accession>
<protein>
    <submittedName>
        <fullName evidence="1">Type IV pilus biogenesis protein PilM</fullName>
    </submittedName>
</protein>
<evidence type="ECO:0000313" key="2">
    <source>
        <dbReference type="Proteomes" id="UP000010448"/>
    </source>
</evidence>
<organism evidence="1 2">
    <name type="scientific">Pseudomonas bharatica CSV86</name>
    <dbReference type="NCBI Taxonomy" id="1005395"/>
    <lineage>
        <taxon>Bacteria</taxon>
        <taxon>Pseudomonadati</taxon>
        <taxon>Pseudomonadota</taxon>
        <taxon>Gammaproteobacteria</taxon>
        <taxon>Pseudomonadales</taxon>
        <taxon>Pseudomonadaceae</taxon>
        <taxon>Pseudomonas</taxon>
        <taxon>Pseudomonas bharatica</taxon>
    </lineage>
</organism>
<reference evidence="1 2" key="1">
    <citation type="journal article" date="2013" name="Genome Announc.">
        <title>Genome Sequence of Naphthalene-Degrading Soil Bacterium Pseudomonas putida CSV86.</title>
        <authorList>
            <person name="Phale P.S."/>
            <person name="Paliwal V."/>
            <person name="Raju S.C."/>
            <person name="Modak A."/>
            <person name="Purohit H.J."/>
        </authorList>
    </citation>
    <scope>NUCLEOTIDE SEQUENCE [LARGE SCALE GENOMIC DNA]</scope>
    <source>
        <strain evidence="1 2">CSV86</strain>
    </source>
</reference>
<dbReference type="Proteomes" id="UP000010448">
    <property type="component" value="Unassembled WGS sequence"/>
</dbReference>
<dbReference type="Gene3D" id="6.20.120.30">
    <property type="entry name" value="PilM protein, C-terminal domain"/>
    <property type="match status" value="1"/>
</dbReference>
<dbReference type="RefSeq" id="WP_009399118.1">
    <property type="nucleotide sequence ID" value="NZ_AMWJ02000002.1"/>
</dbReference>